<keyword evidence="4 7" id="KW-1133">Transmembrane helix</keyword>
<evidence type="ECO:0000256" key="6">
    <source>
        <dbReference type="SAM" id="MobiDB-lite"/>
    </source>
</evidence>
<dbReference type="OrthoDB" id="6493944at2759"/>
<dbReference type="InterPro" id="IPR051572">
    <property type="entry name" value="VTC_Complex_Subunit"/>
</dbReference>
<feature type="transmembrane region" description="Helical" evidence="7">
    <location>
        <begin position="733"/>
        <end position="752"/>
    </location>
</feature>
<keyword evidence="10" id="KW-1185">Reference proteome</keyword>
<dbReference type="InterPro" id="IPR003807">
    <property type="entry name" value="DUF202"/>
</dbReference>
<dbReference type="InterPro" id="IPR042267">
    <property type="entry name" value="VTC_sf"/>
</dbReference>
<dbReference type="PANTHER" id="PTHR46140">
    <property type="entry name" value="VACUOLAR TRANSPORTER CHAPERONE 1-RELATED"/>
    <property type="match status" value="1"/>
</dbReference>
<dbReference type="PROSITE" id="PS51382">
    <property type="entry name" value="SPX"/>
    <property type="match status" value="1"/>
</dbReference>
<name>A0A6A6ULH8_9PEZI</name>
<dbReference type="InterPro" id="IPR018966">
    <property type="entry name" value="VTC_domain"/>
</dbReference>
<evidence type="ECO:0000256" key="5">
    <source>
        <dbReference type="ARBA" id="ARBA00023136"/>
    </source>
</evidence>
<sequence length="781" mass="88212">MRFGKQLNVTIYSPWKDQYIDYAKLKKLLRESSSTPDSPTHHDEEDQWTEEDESAFVEELINVQLEKVATFQGSTFQRLRDETADIEKRLAPLGVKAAEDGGSSSKKISDEDRKSTLNDALGKLDTITKETNELAKYSRINYTGFLKAAKKHDRKRGQAYRVGPLLRVRLSALPFNTEDYSPLLYRLSAMYSFVRQSLDGKDGSGLTFEETTSADSYTAYKFWVHPENMLEVKTIILRRLPVLVYNPQTSKIADGTQQDPTVTSLYFDDKKFSLYSEKVDHQGEASSLRLRWYGELDDQTEILIEKKVIKDGGESEEQRFPIKPKYVTPFITGDYKMEKAITKLEDRAGKDSNQAIQLRDAVSGIKKFITDTKVEPMIRANYTRTAFEIPGDDRVRISLDTNLAFIREDALDPDRPCREAGDWHRSDIDSTHMEYPFNTIGRGEVNRFPFALLEIKIRGNKNYEWVEDLMNSHLVKEVTRFSKFVHGTSILFEDYVNAFPFWLSIIDTDIRTDPVKAFQEEKERKAQLVAEEQVIGSLFGSKASPIHRGSLRTGGLTMSPVGSPANSQPSEFRRATVDMTRTDAQSKGKGPAIVDDSDDEDDVPTTNPEASGGLRNLFPSFSTSKFAQRHRPLPPGVTKPTYWLKDQGPLRVEAKVWLANQRTFIKWQHVTVLLASLSLGLYNAAGKDNYIARALAVVYTGFAIFAGAWGYGVYMWRAGLIRKRSATDFDNRLGPIVVCGGLAVALVLNFVFKLQVAFAARDNATTPYINDSLVIPHGGEF</sequence>
<organism evidence="9 10">
    <name type="scientific">Microthyrium microscopicum</name>
    <dbReference type="NCBI Taxonomy" id="703497"/>
    <lineage>
        <taxon>Eukaryota</taxon>
        <taxon>Fungi</taxon>
        <taxon>Dikarya</taxon>
        <taxon>Ascomycota</taxon>
        <taxon>Pezizomycotina</taxon>
        <taxon>Dothideomycetes</taxon>
        <taxon>Dothideomycetes incertae sedis</taxon>
        <taxon>Microthyriales</taxon>
        <taxon>Microthyriaceae</taxon>
        <taxon>Microthyrium</taxon>
    </lineage>
</organism>
<keyword evidence="3 7" id="KW-0812">Transmembrane</keyword>
<dbReference type="CDD" id="cd14480">
    <property type="entry name" value="SPX_VTC2_like"/>
    <property type="match status" value="1"/>
</dbReference>
<comment type="subcellular location">
    <subcellularLocation>
        <location evidence="1">Vacuole membrane</location>
        <topology evidence="1">Multi-pass membrane protein</topology>
    </subcellularLocation>
</comment>
<evidence type="ECO:0000256" key="3">
    <source>
        <dbReference type="ARBA" id="ARBA00022692"/>
    </source>
</evidence>
<evidence type="ECO:0000256" key="1">
    <source>
        <dbReference type="ARBA" id="ARBA00004128"/>
    </source>
</evidence>
<evidence type="ECO:0000256" key="2">
    <source>
        <dbReference type="ARBA" id="ARBA00022554"/>
    </source>
</evidence>
<evidence type="ECO:0000313" key="10">
    <source>
        <dbReference type="Proteomes" id="UP000799302"/>
    </source>
</evidence>
<dbReference type="Pfam" id="PF09359">
    <property type="entry name" value="VTC"/>
    <property type="match status" value="1"/>
</dbReference>
<proteinExistence type="predicted"/>
<dbReference type="InterPro" id="IPR004331">
    <property type="entry name" value="SPX_dom"/>
</dbReference>
<dbReference type="PANTHER" id="PTHR46140:SF2">
    <property type="entry name" value="VACUOLAR TRANSPORTER CHAPERONE 3 COMPLEX SUBUNIT 3-RELATED"/>
    <property type="match status" value="1"/>
</dbReference>
<dbReference type="Gene3D" id="3.20.100.30">
    <property type="entry name" value="VTC, catalytic tunnel domain"/>
    <property type="match status" value="1"/>
</dbReference>
<dbReference type="Pfam" id="PF02656">
    <property type="entry name" value="DUF202"/>
    <property type="match status" value="1"/>
</dbReference>
<feature type="region of interest" description="Disordered" evidence="6">
    <location>
        <begin position="549"/>
        <end position="614"/>
    </location>
</feature>
<dbReference type="GO" id="GO:0033254">
    <property type="term" value="C:vacuolar transporter chaperone complex"/>
    <property type="evidence" value="ECO:0007669"/>
    <property type="project" value="TreeGrafter"/>
</dbReference>
<feature type="region of interest" description="Disordered" evidence="6">
    <location>
        <begin position="31"/>
        <end position="51"/>
    </location>
</feature>
<reference evidence="9" key="1">
    <citation type="journal article" date="2020" name="Stud. Mycol.">
        <title>101 Dothideomycetes genomes: a test case for predicting lifestyles and emergence of pathogens.</title>
        <authorList>
            <person name="Haridas S."/>
            <person name="Albert R."/>
            <person name="Binder M."/>
            <person name="Bloem J."/>
            <person name="Labutti K."/>
            <person name="Salamov A."/>
            <person name="Andreopoulos B."/>
            <person name="Baker S."/>
            <person name="Barry K."/>
            <person name="Bills G."/>
            <person name="Bluhm B."/>
            <person name="Cannon C."/>
            <person name="Castanera R."/>
            <person name="Culley D."/>
            <person name="Daum C."/>
            <person name="Ezra D."/>
            <person name="Gonzalez J."/>
            <person name="Henrissat B."/>
            <person name="Kuo A."/>
            <person name="Liang C."/>
            <person name="Lipzen A."/>
            <person name="Lutzoni F."/>
            <person name="Magnuson J."/>
            <person name="Mondo S."/>
            <person name="Nolan M."/>
            <person name="Ohm R."/>
            <person name="Pangilinan J."/>
            <person name="Park H.-J."/>
            <person name="Ramirez L."/>
            <person name="Alfaro M."/>
            <person name="Sun H."/>
            <person name="Tritt A."/>
            <person name="Yoshinaga Y."/>
            <person name="Zwiers L.-H."/>
            <person name="Turgeon B."/>
            <person name="Goodwin S."/>
            <person name="Spatafora J."/>
            <person name="Crous P."/>
            <person name="Grigoriev I."/>
        </authorList>
    </citation>
    <scope>NUCLEOTIDE SEQUENCE</scope>
    <source>
        <strain evidence="9">CBS 115976</strain>
    </source>
</reference>
<dbReference type="EMBL" id="MU004232">
    <property type="protein sequence ID" value="KAF2672307.1"/>
    <property type="molecule type" value="Genomic_DNA"/>
</dbReference>
<feature type="compositionally biased region" description="Basic and acidic residues" evidence="6">
    <location>
        <begin position="571"/>
        <end position="586"/>
    </location>
</feature>
<evidence type="ECO:0000259" key="8">
    <source>
        <dbReference type="PROSITE" id="PS51382"/>
    </source>
</evidence>
<evidence type="ECO:0000313" key="9">
    <source>
        <dbReference type="EMBL" id="KAF2672307.1"/>
    </source>
</evidence>
<keyword evidence="2" id="KW-0926">Vacuole</keyword>
<dbReference type="AlphaFoldDB" id="A0A6A6ULH8"/>
<dbReference type="Proteomes" id="UP000799302">
    <property type="component" value="Unassembled WGS sequence"/>
</dbReference>
<gene>
    <name evidence="9" type="ORF">BT63DRAFT_477089</name>
</gene>
<feature type="domain" description="SPX" evidence="8">
    <location>
        <begin position="1"/>
        <end position="166"/>
    </location>
</feature>
<protein>
    <submittedName>
        <fullName evidence="9">SPX-domain-containing protein</fullName>
    </submittedName>
</protein>
<evidence type="ECO:0000256" key="4">
    <source>
        <dbReference type="ARBA" id="ARBA00022989"/>
    </source>
</evidence>
<evidence type="ECO:0000256" key="7">
    <source>
        <dbReference type="SAM" id="Phobius"/>
    </source>
</evidence>
<keyword evidence="5 7" id="KW-0472">Membrane</keyword>
<dbReference type="GO" id="GO:0000329">
    <property type="term" value="C:fungal-type vacuole membrane"/>
    <property type="evidence" value="ECO:0007669"/>
    <property type="project" value="TreeGrafter"/>
</dbReference>
<accession>A0A6A6ULH8</accession>
<dbReference type="GO" id="GO:0006799">
    <property type="term" value="P:polyphosphate biosynthetic process"/>
    <property type="evidence" value="ECO:0007669"/>
    <property type="project" value="UniProtKB-ARBA"/>
</dbReference>
<feature type="transmembrane region" description="Helical" evidence="7">
    <location>
        <begin position="694"/>
        <end position="713"/>
    </location>
</feature>
<feature type="transmembrane region" description="Helical" evidence="7">
    <location>
        <begin position="664"/>
        <end position="682"/>
    </location>
</feature>